<evidence type="ECO:0000313" key="3">
    <source>
        <dbReference type="Proteomes" id="UP000269221"/>
    </source>
</evidence>
<accession>A0A3M0KF99</accession>
<sequence>MRRGLAVRTPEASVDPSAPQFRTPMRDVAGNRGSEKLLNSLERYTGPLSVFNSLGMPMKEKTWMRCFITSEVFSPVWVEAKTAPEKVSTETCTYLDQPNWGGLWEQVVNGSDVLASAGISNNFGDSSGIWPRLKRDRRRDGRSLFGPPGQLAKREQPGTGNEEERRRVSILAAGKGDVTFSPYSPNSPFATSFQ</sequence>
<dbReference type="Proteomes" id="UP000269221">
    <property type="component" value="Unassembled WGS sequence"/>
</dbReference>
<name>A0A3M0KF99_HIRRU</name>
<keyword evidence="3" id="KW-1185">Reference proteome</keyword>
<comment type="caution">
    <text evidence="2">The sequence shown here is derived from an EMBL/GenBank/DDBJ whole genome shotgun (WGS) entry which is preliminary data.</text>
</comment>
<feature type="region of interest" description="Disordered" evidence="1">
    <location>
        <begin position="137"/>
        <end position="170"/>
    </location>
</feature>
<dbReference type="EMBL" id="QRBI01000108">
    <property type="protein sequence ID" value="RMC11873.1"/>
    <property type="molecule type" value="Genomic_DNA"/>
</dbReference>
<proteinExistence type="predicted"/>
<evidence type="ECO:0000256" key="1">
    <source>
        <dbReference type="SAM" id="MobiDB-lite"/>
    </source>
</evidence>
<organism evidence="2 3">
    <name type="scientific">Hirundo rustica rustica</name>
    <dbReference type="NCBI Taxonomy" id="333673"/>
    <lineage>
        <taxon>Eukaryota</taxon>
        <taxon>Metazoa</taxon>
        <taxon>Chordata</taxon>
        <taxon>Craniata</taxon>
        <taxon>Vertebrata</taxon>
        <taxon>Euteleostomi</taxon>
        <taxon>Archelosauria</taxon>
        <taxon>Archosauria</taxon>
        <taxon>Dinosauria</taxon>
        <taxon>Saurischia</taxon>
        <taxon>Theropoda</taxon>
        <taxon>Coelurosauria</taxon>
        <taxon>Aves</taxon>
        <taxon>Neognathae</taxon>
        <taxon>Neoaves</taxon>
        <taxon>Telluraves</taxon>
        <taxon>Australaves</taxon>
        <taxon>Passeriformes</taxon>
        <taxon>Sylvioidea</taxon>
        <taxon>Hirundinidae</taxon>
        <taxon>Hirundo</taxon>
    </lineage>
</organism>
<evidence type="ECO:0000313" key="2">
    <source>
        <dbReference type="EMBL" id="RMC11873.1"/>
    </source>
</evidence>
<feature type="region of interest" description="Disordered" evidence="1">
    <location>
        <begin position="1"/>
        <end position="22"/>
    </location>
</feature>
<reference evidence="2 3" key="1">
    <citation type="submission" date="2018-07" db="EMBL/GenBank/DDBJ databases">
        <title>A high quality draft genome assembly of the barn swallow (H. rustica rustica).</title>
        <authorList>
            <person name="Formenti G."/>
            <person name="Chiara M."/>
            <person name="Poveda L."/>
            <person name="Francoijs K.-J."/>
            <person name="Bonisoli-Alquati A."/>
            <person name="Canova L."/>
            <person name="Gianfranceschi L."/>
            <person name="Horner D.S."/>
            <person name="Saino N."/>
        </authorList>
    </citation>
    <scope>NUCLEOTIDE SEQUENCE [LARGE SCALE GENOMIC DNA]</scope>
    <source>
        <strain evidence="2">Chelidonia</strain>
        <tissue evidence="2">Blood</tissue>
    </source>
</reference>
<gene>
    <name evidence="2" type="ORF">DUI87_11999</name>
</gene>
<protein>
    <submittedName>
        <fullName evidence="2">Uncharacterized protein</fullName>
    </submittedName>
</protein>
<feature type="compositionally biased region" description="Basic and acidic residues" evidence="1">
    <location>
        <begin position="152"/>
        <end position="167"/>
    </location>
</feature>
<dbReference type="AlphaFoldDB" id="A0A3M0KF99"/>